<feature type="signal peptide" evidence="1">
    <location>
        <begin position="1"/>
        <end position="23"/>
    </location>
</feature>
<organism evidence="2 3">
    <name type="scientific">Sporomusa termitida</name>
    <dbReference type="NCBI Taxonomy" id="2377"/>
    <lineage>
        <taxon>Bacteria</taxon>
        <taxon>Bacillati</taxon>
        <taxon>Bacillota</taxon>
        <taxon>Negativicutes</taxon>
        <taxon>Selenomonadales</taxon>
        <taxon>Sporomusaceae</taxon>
        <taxon>Sporomusa</taxon>
    </lineage>
</organism>
<keyword evidence="1" id="KW-0732">Signal</keyword>
<dbReference type="KEGG" id="sted:SPTER_37270"/>
<name>A0A517DY80_9FIRM</name>
<feature type="chain" id="PRO_5038447016" evidence="1">
    <location>
        <begin position="24"/>
        <end position="80"/>
    </location>
</feature>
<proteinExistence type="predicted"/>
<accession>A0A517DY80</accession>
<keyword evidence="3" id="KW-1185">Reference proteome</keyword>
<dbReference type="OrthoDB" id="1685231at2"/>
<dbReference type="AlphaFoldDB" id="A0A517DY80"/>
<evidence type="ECO:0000256" key="1">
    <source>
        <dbReference type="SAM" id="SignalP"/>
    </source>
</evidence>
<dbReference type="RefSeq" id="WP_144351701.1">
    <property type="nucleotide sequence ID" value="NZ_CP036259.1"/>
</dbReference>
<protein>
    <submittedName>
        <fullName evidence="2">Uncharacterized protein</fullName>
    </submittedName>
</protein>
<dbReference type="EMBL" id="CP036259">
    <property type="protein sequence ID" value="QDR82302.1"/>
    <property type="molecule type" value="Genomic_DNA"/>
</dbReference>
<dbReference type="Proteomes" id="UP000320776">
    <property type="component" value="Chromosome"/>
</dbReference>
<evidence type="ECO:0000313" key="3">
    <source>
        <dbReference type="Proteomes" id="UP000320776"/>
    </source>
</evidence>
<sequence>MEKMFKRLLSNTLSFATTLLIMAAPVAAVIYASEPATAVESFSLAESTPAAAYAQAPNNEHPLYDIYEGDDLVRSTFSPK</sequence>
<reference evidence="2 3" key="1">
    <citation type="submission" date="2019-02" db="EMBL/GenBank/DDBJ databases">
        <title>Closed genome of Sporomusa termitida DSM 4440.</title>
        <authorList>
            <person name="Poehlein A."/>
            <person name="Daniel R."/>
        </authorList>
    </citation>
    <scope>NUCLEOTIDE SEQUENCE [LARGE SCALE GENOMIC DNA]</scope>
    <source>
        <strain evidence="2 3">DSM 4440</strain>
    </source>
</reference>
<evidence type="ECO:0000313" key="2">
    <source>
        <dbReference type="EMBL" id="QDR82302.1"/>
    </source>
</evidence>
<gene>
    <name evidence="2" type="ORF">SPTER_37270</name>
</gene>